<dbReference type="Proteomes" id="UP000002497">
    <property type="component" value="Unassembled WGS sequence"/>
</dbReference>
<keyword evidence="2" id="KW-1185">Reference proteome</keyword>
<gene>
    <name evidence="1" type="ORF">CPSG_06507</name>
</gene>
<protein>
    <submittedName>
        <fullName evidence="1">Uncharacterized protein</fullName>
    </submittedName>
</protein>
<evidence type="ECO:0000313" key="2">
    <source>
        <dbReference type="Proteomes" id="UP000002497"/>
    </source>
</evidence>
<reference evidence="2" key="1">
    <citation type="journal article" date="2010" name="Genome Res.">
        <title>Population genomic sequencing of Coccidioides fungi reveals recent hybridization and transposon control.</title>
        <authorList>
            <person name="Neafsey D.E."/>
            <person name="Barker B.M."/>
            <person name="Sharpton T.J."/>
            <person name="Stajich J.E."/>
            <person name="Park D.J."/>
            <person name="Whiston E."/>
            <person name="Hung C.-Y."/>
            <person name="McMahan C."/>
            <person name="White J."/>
            <person name="Sykes S."/>
            <person name="Heiman D."/>
            <person name="Young S."/>
            <person name="Zeng Q."/>
            <person name="Abouelleil A."/>
            <person name="Aftuck L."/>
            <person name="Bessette D."/>
            <person name="Brown A."/>
            <person name="FitzGerald M."/>
            <person name="Lui A."/>
            <person name="Macdonald J.P."/>
            <person name="Priest M."/>
            <person name="Orbach M.J."/>
            <person name="Galgiani J.N."/>
            <person name="Kirkland T.N."/>
            <person name="Cole G.T."/>
            <person name="Birren B.W."/>
            <person name="Henn M.R."/>
            <person name="Taylor J.W."/>
            <person name="Rounsley S.D."/>
        </authorList>
    </citation>
    <scope>NUCLEOTIDE SEQUENCE [LARGE SCALE GENOMIC DNA]</scope>
    <source>
        <strain evidence="2">RMSCC 757 / Silveira</strain>
    </source>
</reference>
<accession>E9D9K5</accession>
<dbReference type="VEuPathDB" id="FungiDB:CPSG_06507"/>
<reference evidence="2" key="2">
    <citation type="submission" date="2010-03" db="EMBL/GenBank/DDBJ databases">
        <title>The genome sequence of Coccidioides posadasii strain Silveira.</title>
        <authorList>
            <consortium name="The Broad Institute Genome Sequencing Center for Infectious Disease"/>
            <person name="Neafsey D."/>
            <person name="Orbach M."/>
            <person name="Henn M.R."/>
            <person name="Cole G.T."/>
            <person name="Galgiani J."/>
            <person name="Gardner M.J."/>
            <person name="Kirkland T.N."/>
            <person name="Taylor J.W."/>
            <person name="Young S.K."/>
            <person name="Zeng Q."/>
            <person name="Koehrsen M."/>
            <person name="Alvarado L."/>
            <person name="Berlin A."/>
            <person name="Borenstein D."/>
            <person name="Chapman S.B."/>
            <person name="Chen Z."/>
            <person name="Engels R."/>
            <person name="Freedman E."/>
            <person name="Gellesch M."/>
            <person name="Goldberg J."/>
            <person name="Griggs A."/>
            <person name="Gujja S."/>
            <person name="Heilman E."/>
            <person name="Heiman D."/>
            <person name="Howarth C."/>
            <person name="Jen D."/>
            <person name="Larson L."/>
            <person name="Mehta T."/>
            <person name="Neiman D."/>
            <person name="Park D."/>
            <person name="Pearson M."/>
            <person name="Richards J."/>
            <person name="Roberts A."/>
            <person name="Saif S."/>
            <person name="Shea T."/>
            <person name="Shenoy N."/>
            <person name="Sisk P."/>
            <person name="Stolte C."/>
            <person name="Sykes S."/>
            <person name="Walk T."/>
            <person name="White J."/>
            <person name="Yandava C."/>
            <person name="Haas B."/>
            <person name="Nusbaum C."/>
            <person name="Birren B."/>
        </authorList>
    </citation>
    <scope>NUCLEOTIDE SEQUENCE [LARGE SCALE GENOMIC DNA]</scope>
    <source>
        <strain evidence="2">RMSCC 757 / Silveira</strain>
    </source>
</reference>
<name>E9D9K5_COCPS</name>
<dbReference type="AlphaFoldDB" id="E9D9K5"/>
<dbReference type="EMBL" id="GL636495">
    <property type="protein sequence ID" value="EFW17239.1"/>
    <property type="molecule type" value="Genomic_DNA"/>
</dbReference>
<evidence type="ECO:0000313" key="1">
    <source>
        <dbReference type="EMBL" id="EFW17239.1"/>
    </source>
</evidence>
<proteinExistence type="predicted"/>
<organism evidence="2">
    <name type="scientific">Coccidioides posadasii (strain RMSCC 757 / Silveira)</name>
    <name type="common">Valley fever fungus</name>
    <dbReference type="NCBI Taxonomy" id="443226"/>
    <lineage>
        <taxon>Eukaryota</taxon>
        <taxon>Fungi</taxon>
        <taxon>Dikarya</taxon>
        <taxon>Ascomycota</taxon>
        <taxon>Pezizomycotina</taxon>
        <taxon>Eurotiomycetes</taxon>
        <taxon>Eurotiomycetidae</taxon>
        <taxon>Onygenales</taxon>
        <taxon>Onygenaceae</taxon>
        <taxon>Coccidioides</taxon>
    </lineage>
</organism>
<dbReference type="HOGENOM" id="CLU_2722038_0_0_1"/>
<sequence length="72" mass="8310">MKQCHLWWCQDRQNCEQDNVSDHYTVIGIIDWELGTFYLEYDECIVLTRTLCLAAVFAGNHLDITISCVLAA</sequence>